<evidence type="ECO:0000256" key="1">
    <source>
        <dbReference type="SAM" id="MobiDB-lite"/>
    </source>
</evidence>
<dbReference type="InterPro" id="IPR036875">
    <property type="entry name" value="Znf_CCHC_sf"/>
</dbReference>
<evidence type="ECO:0000313" key="2">
    <source>
        <dbReference type="EMBL" id="GEU85610.1"/>
    </source>
</evidence>
<dbReference type="GO" id="GO:0008270">
    <property type="term" value="F:zinc ion binding"/>
    <property type="evidence" value="ECO:0007669"/>
    <property type="project" value="InterPro"/>
</dbReference>
<feature type="region of interest" description="Disordered" evidence="1">
    <location>
        <begin position="660"/>
        <end position="700"/>
    </location>
</feature>
<proteinExistence type="predicted"/>
<comment type="caution">
    <text evidence="2">The sequence shown here is derived from an EMBL/GenBank/DDBJ whole genome shotgun (WGS) entry which is preliminary data.</text>
</comment>
<accession>A0A6L2NHU2</accession>
<organism evidence="2">
    <name type="scientific">Tanacetum cinerariifolium</name>
    <name type="common">Dalmatian daisy</name>
    <name type="synonym">Chrysanthemum cinerariifolium</name>
    <dbReference type="NCBI Taxonomy" id="118510"/>
    <lineage>
        <taxon>Eukaryota</taxon>
        <taxon>Viridiplantae</taxon>
        <taxon>Streptophyta</taxon>
        <taxon>Embryophyta</taxon>
        <taxon>Tracheophyta</taxon>
        <taxon>Spermatophyta</taxon>
        <taxon>Magnoliopsida</taxon>
        <taxon>eudicotyledons</taxon>
        <taxon>Gunneridae</taxon>
        <taxon>Pentapetalae</taxon>
        <taxon>asterids</taxon>
        <taxon>campanulids</taxon>
        <taxon>Asterales</taxon>
        <taxon>Asteraceae</taxon>
        <taxon>Asteroideae</taxon>
        <taxon>Anthemideae</taxon>
        <taxon>Anthemidinae</taxon>
        <taxon>Tanacetum</taxon>
    </lineage>
</organism>
<protein>
    <submittedName>
        <fullName evidence="2">TPA: orf y</fullName>
    </submittedName>
</protein>
<dbReference type="EMBL" id="BKCJ010009143">
    <property type="protein sequence ID" value="GEU85610.1"/>
    <property type="molecule type" value="Genomic_DNA"/>
</dbReference>
<feature type="compositionally biased region" description="Polar residues" evidence="1">
    <location>
        <begin position="690"/>
        <end position="700"/>
    </location>
</feature>
<dbReference type="GO" id="GO:0003676">
    <property type="term" value="F:nucleic acid binding"/>
    <property type="evidence" value="ECO:0007669"/>
    <property type="project" value="InterPro"/>
</dbReference>
<reference evidence="2" key="1">
    <citation type="journal article" date="2019" name="Sci. Rep.">
        <title>Draft genome of Tanacetum cinerariifolium, the natural source of mosquito coil.</title>
        <authorList>
            <person name="Yamashiro T."/>
            <person name="Shiraishi A."/>
            <person name="Satake H."/>
            <person name="Nakayama K."/>
        </authorList>
    </citation>
    <scope>NUCLEOTIDE SEQUENCE</scope>
</reference>
<dbReference type="Pfam" id="PF22909">
    <property type="entry name" value="Caulimovir_coat_dom"/>
    <property type="match status" value="1"/>
</dbReference>
<gene>
    <name evidence="2" type="ORF">Tci_057588</name>
</gene>
<sequence length="700" mass="79790">MKVDLSAGTQLVYMFPDMVLSIDDFQNHVEVAIQTHGYDTWQGGESNLLVTMAMISRLSNTSYMGFQYSMDNVVDHLTTTGITAIPGERRSIEELEGKSLNLKPSEQTTVRVPSRVAVNERLNISLSLQFERYHDAPKNTTPIEEIAATGWGDEFSDDETTPGRVTILNELDERSDWEDDERSGGNILVVQDKLAQNQQDFLDEYLPQWDDQLATRKQRSELEWENPFAAKRGEDHTVLHISKNEEKDDDLPYPKFQKCKQLAVQIIKKHEEHAFPIATDDAECSTSYQPPSDAIIGPAVYPPARQNLQQAYKRDYRFGYPQGKGNTFYEGYGEYHNSQWTLPPAWTESGVMLVLPADPGLRSDQRRTAYPGAYSALETIADDPQNITSQVRQLIIMEDRYTGSTDEQDRAYTDLDRITCEETKNLWSFLEDFQQLAIKSGKLYFPSTTKKLFAKLPPSPSKKIEESFKAKHPGLSARVLPAIKFTHTFVLEMCKDAALAKELRDLSLCSAIPIPGYYKNNRKKYGIRKSRTYKGKPHNSHVNPFKMKYKDDIGRVKKCKCFIYEKEGHFAKDCRSKQRNIARSTVYQELDLDDNWDIVLADFDDSSVYSISKGEGDVHQNISIMVQDTPIEEAAFIAIEEINESDDEPSVEEDYDNQNSHHAFMFHPGPPTKIADMVQSEGSWKPNKELPTQSKSCEHD</sequence>
<dbReference type="AlphaFoldDB" id="A0A6L2NHU2"/>
<dbReference type="SUPFAM" id="SSF57756">
    <property type="entry name" value="Retrovirus zinc finger-like domains"/>
    <property type="match status" value="1"/>
</dbReference>
<name>A0A6L2NHU2_TANCI</name>